<feature type="region of interest" description="Disordered" evidence="1">
    <location>
        <begin position="53"/>
        <end position="188"/>
    </location>
</feature>
<dbReference type="Proteomes" id="UP000198211">
    <property type="component" value="Unassembled WGS sequence"/>
</dbReference>
<reference evidence="3" key="1">
    <citation type="submission" date="2017-03" db="EMBL/GenBank/DDBJ databases">
        <title>Phytopthora megakarya and P. palmivora, two closely related causual agents of cacao black pod achieved similar genome size and gene model numbers by different mechanisms.</title>
        <authorList>
            <person name="Ali S."/>
            <person name="Shao J."/>
            <person name="Larry D.J."/>
            <person name="Kronmiller B."/>
            <person name="Shen D."/>
            <person name="Strem M.D."/>
            <person name="Melnick R.L."/>
            <person name="Guiltinan M.J."/>
            <person name="Tyler B.M."/>
            <person name="Meinhardt L.W."/>
            <person name="Bailey B.A."/>
        </authorList>
    </citation>
    <scope>NUCLEOTIDE SEQUENCE [LARGE SCALE GENOMIC DNA]</scope>
    <source>
        <strain evidence="3">zdho120</strain>
    </source>
</reference>
<gene>
    <name evidence="2" type="ORF">PHMEG_00036005</name>
</gene>
<feature type="region of interest" description="Disordered" evidence="1">
    <location>
        <begin position="293"/>
        <end position="391"/>
    </location>
</feature>
<comment type="caution">
    <text evidence="2">The sequence shown here is derived from an EMBL/GenBank/DDBJ whole genome shotgun (WGS) entry which is preliminary data.</text>
</comment>
<protein>
    <submittedName>
        <fullName evidence="2">Uncharacterized protein</fullName>
    </submittedName>
</protein>
<proteinExistence type="predicted"/>
<dbReference type="AlphaFoldDB" id="A0A225UMU4"/>
<evidence type="ECO:0000256" key="1">
    <source>
        <dbReference type="SAM" id="MobiDB-lite"/>
    </source>
</evidence>
<evidence type="ECO:0000313" key="3">
    <source>
        <dbReference type="Proteomes" id="UP000198211"/>
    </source>
</evidence>
<name>A0A225UMU4_9STRA</name>
<keyword evidence="3" id="KW-1185">Reference proteome</keyword>
<evidence type="ECO:0000313" key="2">
    <source>
        <dbReference type="EMBL" id="OWY94303.1"/>
    </source>
</evidence>
<feature type="region of interest" description="Disordered" evidence="1">
    <location>
        <begin position="235"/>
        <end position="270"/>
    </location>
</feature>
<accession>A0A225UMU4</accession>
<dbReference type="OrthoDB" id="146794at2759"/>
<organism evidence="2 3">
    <name type="scientific">Phytophthora megakarya</name>
    <dbReference type="NCBI Taxonomy" id="4795"/>
    <lineage>
        <taxon>Eukaryota</taxon>
        <taxon>Sar</taxon>
        <taxon>Stramenopiles</taxon>
        <taxon>Oomycota</taxon>
        <taxon>Peronosporomycetes</taxon>
        <taxon>Peronosporales</taxon>
        <taxon>Peronosporaceae</taxon>
        <taxon>Phytophthora</taxon>
    </lineage>
</organism>
<dbReference type="EMBL" id="NBNE01014594">
    <property type="protein sequence ID" value="OWY94303.1"/>
    <property type="molecule type" value="Genomic_DNA"/>
</dbReference>
<feature type="compositionally biased region" description="Low complexity" evidence="1">
    <location>
        <begin position="240"/>
        <end position="251"/>
    </location>
</feature>
<sequence length="391" mass="40241">MSASGIDWELLSLGPDHSGLLRLLPPSSTAELSDDDGLDSSFDEASSALPVALSGSGASADESSEHSFIRPAATSPSLTLPAIDVPFGDGGGLFDDEQPNVSRPKRRRLRQYTSEPKAAPAASKLPVSRRLGRPSVSLKKRSQPAAVTPKPRSGHKKARLLPASSTDVSPPAKKLRSPPASTVTDGCIDDDMGGELAVEATIVEAKPGTGDNLLSRMFRPLQVLDLTSDDVVTSLPGKDSSPFSSPVVSFFPRKDGRPRTSSSVASELRMRESLEKELADDDFMLGLTAEGSVAGTMDSVPSKEGSRNPVSLSDAAGEVSADSSAGDDHQAPAGEGSVVEAPAEAGALVGDIPASESSVDGAPGLGVVDSPSPLPPVSKPGSVSAPQRCEF</sequence>